<accession>A0ABS6T961</accession>
<sequence>MDTQIDPSELGKTFPITTQVTFTVHGKKQTGKVTKQLRNAAIVEIDETTANTNLINESNGVAVINYKQLEKI</sequence>
<gene>
    <name evidence="1" type="ORF">KUA55_02020</name>
</gene>
<evidence type="ECO:0000313" key="1">
    <source>
        <dbReference type="EMBL" id="MBV7389441.1"/>
    </source>
</evidence>
<dbReference type="Proteomes" id="UP000774130">
    <property type="component" value="Unassembled WGS sequence"/>
</dbReference>
<reference evidence="1 2" key="1">
    <citation type="submission" date="2021-06" db="EMBL/GenBank/DDBJ databases">
        <title>Enterococcus alishanensis sp. nov., a novel lactic acid bacterium isolated from fresh coffee beans.</title>
        <authorList>
            <person name="Chen Y.-S."/>
        </authorList>
    </citation>
    <scope>NUCLEOTIDE SEQUENCE [LARGE SCALE GENOMIC DNA]</scope>
    <source>
        <strain evidence="1 2">ALS3</strain>
    </source>
</reference>
<comment type="caution">
    <text evidence="1">The sequence shown here is derived from an EMBL/GenBank/DDBJ whole genome shotgun (WGS) entry which is preliminary data.</text>
</comment>
<evidence type="ECO:0008006" key="3">
    <source>
        <dbReference type="Google" id="ProtNLM"/>
    </source>
</evidence>
<dbReference type="EMBL" id="JAHUZB010000001">
    <property type="protein sequence ID" value="MBV7389441.1"/>
    <property type="molecule type" value="Genomic_DNA"/>
</dbReference>
<keyword evidence="2" id="KW-1185">Reference proteome</keyword>
<protein>
    <recommendedName>
        <fullName evidence="3">DUF2187 domain-containing protein</fullName>
    </recommendedName>
</protein>
<name>A0ABS6T961_9ENTE</name>
<evidence type="ECO:0000313" key="2">
    <source>
        <dbReference type="Proteomes" id="UP000774130"/>
    </source>
</evidence>
<organism evidence="1 2">
    <name type="scientific">Enterococcus alishanensis</name>
    <dbReference type="NCBI Taxonomy" id="1303817"/>
    <lineage>
        <taxon>Bacteria</taxon>
        <taxon>Bacillati</taxon>
        <taxon>Bacillota</taxon>
        <taxon>Bacilli</taxon>
        <taxon>Lactobacillales</taxon>
        <taxon>Enterococcaceae</taxon>
        <taxon>Enterococcus</taxon>
    </lineage>
</organism>
<dbReference type="RefSeq" id="WP_218324815.1">
    <property type="nucleotide sequence ID" value="NZ_JAHUZB010000001.1"/>
</dbReference>
<proteinExistence type="predicted"/>